<dbReference type="EMBL" id="MT631601">
    <property type="protein sequence ID" value="QNO55041.1"/>
    <property type="molecule type" value="Genomic_DNA"/>
</dbReference>
<dbReference type="Pfam" id="PF01943">
    <property type="entry name" value="Polysacc_synt"/>
    <property type="match status" value="1"/>
</dbReference>
<protein>
    <submittedName>
        <fullName evidence="6">Uncharacterized protein</fullName>
    </submittedName>
</protein>
<gene>
    <name evidence="6" type="ORF">FPOEFMDM_00026</name>
    <name evidence="7" type="ORF">MNNOGLJF_00026</name>
</gene>
<evidence type="ECO:0000256" key="3">
    <source>
        <dbReference type="ARBA" id="ARBA00022989"/>
    </source>
</evidence>
<evidence type="ECO:0000313" key="7">
    <source>
        <dbReference type="EMBL" id="QNO55112.1"/>
    </source>
</evidence>
<evidence type="ECO:0000313" key="6">
    <source>
        <dbReference type="EMBL" id="QNO55041.1"/>
    </source>
</evidence>
<evidence type="ECO:0000256" key="4">
    <source>
        <dbReference type="ARBA" id="ARBA00023136"/>
    </source>
</evidence>
<dbReference type="GO" id="GO:0016020">
    <property type="term" value="C:membrane"/>
    <property type="evidence" value="ECO:0007669"/>
    <property type="project" value="UniProtKB-SubCell"/>
</dbReference>
<dbReference type="InterPro" id="IPR002797">
    <property type="entry name" value="Polysacc_synth"/>
</dbReference>
<feature type="transmembrane region" description="Helical" evidence="5">
    <location>
        <begin position="12"/>
        <end position="29"/>
    </location>
</feature>
<keyword evidence="3 5" id="KW-1133">Transmembrane helix</keyword>
<comment type="subcellular location">
    <subcellularLocation>
        <location evidence="1">Membrane</location>
        <topology evidence="1">Multi-pass membrane protein</topology>
    </subcellularLocation>
</comment>
<sequence length="96" mass="10624">MTIIKRITKGSAVIFVAIVITAILEYAYQVSMAHFLSPNTFGVLSVALSIFWVSTTILTSGVKISMAKFIAEDTNEERVSSYLLNGILFNLKRGKY</sequence>
<organism evidence="6">
    <name type="scientific">Candidatus Methanophaga sp. ANME-1 ERB7</name>
    <dbReference type="NCBI Taxonomy" id="2759913"/>
    <lineage>
        <taxon>Archaea</taxon>
        <taxon>Methanobacteriati</taxon>
        <taxon>Methanobacteriota</taxon>
        <taxon>Stenosarchaea group</taxon>
        <taxon>Methanomicrobia</taxon>
        <taxon>Candidatus Methanophagales</taxon>
        <taxon>Candidatus Methanophagaceae</taxon>
        <taxon>Candidatus Methanophaga</taxon>
    </lineage>
</organism>
<dbReference type="AlphaFoldDB" id="A0A7G9Z457"/>
<feature type="transmembrane region" description="Helical" evidence="5">
    <location>
        <begin position="41"/>
        <end position="62"/>
    </location>
</feature>
<keyword evidence="4 5" id="KW-0472">Membrane</keyword>
<proteinExistence type="predicted"/>
<accession>A0A7G9Z457</accession>
<dbReference type="EMBL" id="MT631603">
    <property type="protein sequence ID" value="QNO55112.1"/>
    <property type="molecule type" value="Genomic_DNA"/>
</dbReference>
<evidence type="ECO:0000256" key="2">
    <source>
        <dbReference type="ARBA" id="ARBA00022692"/>
    </source>
</evidence>
<evidence type="ECO:0000256" key="5">
    <source>
        <dbReference type="SAM" id="Phobius"/>
    </source>
</evidence>
<keyword evidence="2 5" id="KW-0812">Transmembrane</keyword>
<evidence type="ECO:0000256" key="1">
    <source>
        <dbReference type="ARBA" id="ARBA00004141"/>
    </source>
</evidence>
<name>A0A7G9Z457_9EURY</name>
<reference evidence="6" key="1">
    <citation type="submission" date="2020-06" db="EMBL/GenBank/DDBJ databases">
        <title>Unique genomic features of the anaerobic methanotrophic archaea.</title>
        <authorList>
            <person name="Chadwick G.L."/>
            <person name="Skennerton C.T."/>
            <person name="Laso-Perez R."/>
            <person name="Leu A.O."/>
            <person name="Speth D.R."/>
            <person name="Yu H."/>
            <person name="Morgan-Lang C."/>
            <person name="Hatzenpichler R."/>
            <person name="Goudeau D."/>
            <person name="Malmstrom R."/>
            <person name="Brazelton W.J."/>
            <person name="Woyke T."/>
            <person name="Hallam S.J."/>
            <person name="Tyson G.W."/>
            <person name="Wegener G."/>
            <person name="Boetius A."/>
            <person name="Orphan V."/>
        </authorList>
    </citation>
    <scope>NUCLEOTIDE SEQUENCE</scope>
</reference>